<dbReference type="AlphaFoldDB" id="A0A854C1S6"/>
<dbReference type="PROSITE" id="PS01261">
    <property type="entry name" value="UPF0020"/>
    <property type="match status" value="1"/>
</dbReference>
<dbReference type="InterPro" id="IPR000241">
    <property type="entry name" value="RlmKL-like_Mtase"/>
</dbReference>
<dbReference type="Gene3D" id="3.30.2130.30">
    <property type="match status" value="1"/>
</dbReference>
<dbReference type="GO" id="GO:0070043">
    <property type="term" value="F:rRNA (guanine-N7-)-methyltransferase activity"/>
    <property type="evidence" value="ECO:0007669"/>
    <property type="project" value="TreeGrafter"/>
</dbReference>
<keyword evidence="3" id="KW-0694">RNA-binding</keyword>
<dbReference type="InterPro" id="IPR053943">
    <property type="entry name" value="RlmKL-like_Mtase_CS"/>
</dbReference>
<evidence type="ECO:0000313" key="6">
    <source>
        <dbReference type="EMBL" id="OKZ10526.1"/>
    </source>
</evidence>
<dbReference type="Pfam" id="PF01170">
    <property type="entry name" value="UPF0020"/>
    <property type="match status" value="1"/>
</dbReference>
<dbReference type="PROSITE" id="PS51165">
    <property type="entry name" value="THUMP"/>
    <property type="match status" value="1"/>
</dbReference>
<dbReference type="InterPro" id="IPR029063">
    <property type="entry name" value="SAM-dependent_MTases_sf"/>
</dbReference>
<evidence type="ECO:0000256" key="2">
    <source>
        <dbReference type="ARBA" id="ARBA00022679"/>
    </source>
</evidence>
<sequence length="519" mass="60112">MEGKEFALIAKTFQGLEEVLAKEITALGANNVQIGRRMVSFTGDKEMMYKANFCLRTAIKILKPILHFKAKDADEVYEKTKTIKWEEYMDSTSTFLVESVVFSENFRHSKFVAYRVKDGIADYFREKTGERPNVGITNPDIRIHIHIAEDDVTICLDSSGESLHKRGYRQATVAAPLNEVLAAGMIMLTGWDGECDLIDPMCGSGTILIEAALIALNIYPGVFRKEFAFERWKDFDEELFEKIYNDDSQEREFDHKIYGYDINRQCVSIAQENARAAGVNKIVEICQQDIADFTQPAEKAIMITNPPYGERITTDDLLGLYSTLGERLKHAFAGNDAWVLSFRDECFAQIGFRPSTKYALYNGALECEFRKYQIFSGKLKDLREEGIDIKTDEERKRNLKFKPHKHRDEDEDEEMDDASMVGGKHIGKGKRKHDDNDHYFKAKPFGGKDHKRRFDDDDSRDRFGKKDDRRDRRDKRDGGSKYKDDRRRDDRKKGDNDRRKSWGFDSEGRPFRKDKDNRR</sequence>
<dbReference type="Pfam" id="PF02926">
    <property type="entry name" value="THUMP"/>
    <property type="match status" value="1"/>
</dbReference>
<dbReference type="EMBL" id="MNQR01000019">
    <property type="protein sequence ID" value="OKZ10526.1"/>
    <property type="molecule type" value="Genomic_DNA"/>
</dbReference>
<reference evidence="6 7" key="1">
    <citation type="journal article" date="2016" name="Nat. Biotechnol.">
        <title>Measurement of bacterial replication rates in microbial communities.</title>
        <authorList>
            <person name="Brown C.T."/>
            <person name="Olm M.R."/>
            <person name="Thomas B.C."/>
            <person name="Banfield J.F."/>
        </authorList>
    </citation>
    <scope>NUCLEOTIDE SEQUENCE [LARGE SCALE GENOMIC DNA]</scope>
    <source>
        <strain evidence="6">45_130</strain>
    </source>
</reference>
<dbReference type="GO" id="GO:0003723">
    <property type="term" value="F:RNA binding"/>
    <property type="evidence" value="ECO:0007669"/>
    <property type="project" value="UniProtKB-UniRule"/>
</dbReference>
<gene>
    <name evidence="6" type="ORF">BHV76_06510</name>
</gene>
<dbReference type="Pfam" id="PF22020">
    <property type="entry name" value="RlmL_1st"/>
    <property type="match status" value="1"/>
</dbReference>
<dbReference type="PANTHER" id="PTHR47313:SF1">
    <property type="entry name" value="RIBOSOMAL RNA LARGE SUBUNIT METHYLTRANSFERASE K_L"/>
    <property type="match status" value="1"/>
</dbReference>
<organism evidence="6 7">
    <name type="scientific">Phocaeicola plebeius</name>
    <dbReference type="NCBI Taxonomy" id="310297"/>
    <lineage>
        <taxon>Bacteria</taxon>
        <taxon>Pseudomonadati</taxon>
        <taxon>Bacteroidota</taxon>
        <taxon>Bacteroidia</taxon>
        <taxon>Bacteroidales</taxon>
        <taxon>Bacteroidaceae</taxon>
        <taxon>Phocaeicola</taxon>
    </lineage>
</organism>
<dbReference type="SMART" id="SM00981">
    <property type="entry name" value="THUMP"/>
    <property type="match status" value="1"/>
</dbReference>
<keyword evidence="1 6" id="KW-0489">Methyltransferase</keyword>
<feature type="region of interest" description="Disordered" evidence="4">
    <location>
        <begin position="398"/>
        <end position="519"/>
    </location>
</feature>
<comment type="caution">
    <text evidence="6">The sequence shown here is derived from an EMBL/GenBank/DDBJ whole genome shotgun (WGS) entry which is preliminary data.</text>
</comment>
<protein>
    <submittedName>
        <fullName evidence="6">RNA methyltransferase</fullName>
    </submittedName>
</protein>
<feature type="compositionally biased region" description="Basic and acidic residues" evidence="4">
    <location>
        <begin position="432"/>
        <end position="519"/>
    </location>
</feature>
<feature type="domain" description="THUMP" evidence="5">
    <location>
        <begin position="47"/>
        <end position="158"/>
    </location>
</feature>
<dbReference type="GO" id="GO:0008990">
    <property type="term" value="F:rRNA (guanine-N2-)-methyltransferase activity"/>
    <property type="evidence" value="ECO:0007669"/>
    <property type="project" value="TreeGrafter"/>
</dbReference>
<dbReference type="CDD" id="cd11715">
    <property type="entry name" value="THUMP_AdoMetMT"/>
    <property type="match status" value="1"/>
</dbReference>
<name>A0A854C1S6_9BACT</name>
<dbReference type="InterPro" id="IPR004114">
    <property type="entry name" value="THUMP_dom"/>
</dbReference>
<evidence type="ECO:0000259" key="5">
    <source>
        <dbReference type="PROSITE" id="PS51165"/>
    </source>
</evidence>
<dbReference type="PROSITE" id="PS00092">
    <property type="entry name" value="N6_MTASE"/>
    <property type="match status" value="1"/>
</dbReference>
<keyword evidence="2 6" id="KW-0808">Transferase</keyword>
<evidence type="ECO:0000256" key="3">
    <source>
        <dbReference type="PROSITE-ProRule" id="PRU00529"/>
    </source>
</evidence>
<dbReference type="SUPFAM" id="SSF143437">
    <property type="entry name" value="THUMP domain-like"/>
    <property type="match status" value="1"/>
</dbReference>
<evidence type="ECO:0000256" key="4">
    <source>
        <dbReference type="SAM" id="MobiDB-lite"/>
    </source>
</evidence>
<dbReference type="SUPFAM" id="SSF53335">
    <property type="entry name" value="S-adenosyl-L-methionine-dependent methyltransferases"/>
    <property type="match status" value="1"/>
</dbReference>
<dbReference type="Proteomes" id="UP000186685">
    <property type="component" value="Unassembled WGS sequence"/>
</dbReference>
<dbReference type="InterPro" id="IPR002052">
    <property type="entry name" value="DNA_methylase_N6_adenine_CS"/>
</dbReference>
<proteinExistence type="predicted"/>
<dbReference type="InterPro" id="IPR054170">
    <property type="entry name" value="RlmL_1st"/>
</dbReference>
<evidence type="ECO:0000256" key="1">
    <source>
        <dbReference type="ARBA" id="ARBA00022603"/>
    </source>
</evidence>
<accession>A0A854C1S6</accession>
<dbReference type="PANTHER" id="PTHR47313">
    <property type="entry name" value="RIBOSOMAL RNA LARGE SUBUNIT METHYLTRANSFERASE K/L"/>
    <property type="match status" value="1"/>
</dbReference>
<evidence type="ECO:0000313" key="7">
    <source>
        <dbReference type="Proteomes" id="UP000186685"/>
    </source>
</evidence>
<dbReference type="Gene3D" id="3.40.50.150">
    <property type="entry name" value="Vaccinia Virus protein VP39"/>
    <property type="match status" value="1"/>
</dbReference>